<protein>
    <submittedName>
        <fullName evidence="2">Uncharacterized protein</fullName>
    </submittedName>
</protein>
<dbReference type="RefSeq" id="WP_280599079.1">
    <property type="nucleotide sequence ID" value="NZ_JARXRN010000015.1"/>
</dbReference>
<feature type="transmembrane region" description="Helical" evidence="1">
    <location>
        <begin position="20"/>
        <end position="39"/>
    </location>
</feature>
<name>A0ABT6JF60_9GAMM</name>
<evidence type="ECO:0000256" key="1">
    <source>
        <dbReference type="SAM" id="Phobius"/>
    </source>
</evidence>
<proteinExistence type="predicted"/>
<keyword evidence="1" id="KW-0812">Transmembrane</keyword>
<keyword evidence="3" id="KW-1185">Reference proteome</keyword>
<dbReference type="Proteomes" id="UP001156831">
    <property type="component" value="Unassembled WGS sequence"/>
</dbReference>
<sequence>MLHIVHLIERRHPRHAGRIVALLVALSACGALAGALVLSSRH</sequence>
<reference evidence="2 3" key="1">
    <citation type="submission" date="2023-04" db="EMBL/GenBank/DDBJ databases">
        <title>Luteimonas sp. M1R5S18.</title>
        <authorList>
            <person name="Sun J.-Q."/>
        </authorList>
    </citation>
    <scope>NUCLEOTIDE SEQUENCE [LARGE SCALE GENOMIC DNA]</scope>
    <source>
        <strain evidence="2 3">M1R5S18</strain>
    </source>
</reference>
<evidence type="ECO:0000313" key="2">
    <source>
        <dbReference type="EMBL" id="MDH5829095.1"/>
    </source>
</evidence>
<comment type="caution">
    <text evidence="2">The sequence shown here is derived from an EMBL/GenBank/DDBJ whole genome shotgun (WGS) entry which is preliminary data.</text>
</comment>
<keyword evidence="1" id="KW-1133">Transmembrane helix</keyword>
<keyword evidence="1" id="KW-0472">Membrane</keyword>
<organism evidence="2 3">
    <name type="scientific">Luteimonas rhizosphaericola</name>
    <dbReference type="NCBI Taxonomy" id="3042024"/>
    <lineage>
        <taxon>Bacteria</taxon>
        <taxon>Pseudomonadati</taxon>
        <taxon>Pseudomonadota</taxon>
        <taxon>Gammaproteobacteria</taxon>
        <taxon>Lysobacterales</taxon>
        <taxon>Lysobacteraceae</taxon>
        <taxon>Luteimonas</taxon>
    </lineage>
</organism>
<dbReference type="EMBL" id="JARXRN010000015">
    <property type="protein sequence ID" value="MDH5829095.1"/>
    <property type="molecule type" value="Genomic_DNA"/>
</dbReference>
<gene>
    <name evidence="2" type="ORF">QFW80_00965</name>
</gene>
<evidence type="ECO:0000313" key="3">
    <source>
        <dbReference type="Proteomes" id="UP001156831"/>
    </source>
</evidence>
<accession>A0ABT6JF60</accession>